<proteinExistence type="predicted"/>
<dbReference type="PANTHER" id="PTHR43539">
    <property type="entry name" value="FLAVIN-BINDING MONOOXYGENASE-LIKE PROTEIN (AFU_ORTHOLOGUE AFUA_4G09220)"/>
    <property type="match status" value="1"/>
</dbReference>
<dbReference type="PANTHER" id="PTHR43539:SF91">
    <property type="entry name" value="FAD-DEPENDENT URATE HYDROXYLASE"/>
    <property type="match status" value="1"/>
</dbReference>
<dbReference type="RefSeq" id="WP_132307413.1">
    <property type="nucleotide sequence ID" value="NZ_SMAR01000001.1"/>
</dbReference>
<organism evidence="2 3">
    <name type="scientific">Martelella mediterranea</name>
    <dbReference type="NCBI Taxonomy" id="293089"/>
    <lineage>
        <taxon>Bacteria</taxon>
        <taxon>Pseudomonadati</taxon>
        <taxon>Pseudomonadota</taxon>
        <taxon>Alphaproteobacteria</taxon>
        <taxon>Hyphomicrobiales</taxon>
        <taxon>Aurantimonadaceae</taxon>
        <taxon>Martelella</taxon>
    </lineage>
</organism>
<protein>
    <submittedName>
        <fullName evidence="2">Cation diffusion facilitator CzcD-associated flavoprotein CzcO</fullName>
    </submittedName>
</protein>
<dbReference type="InterPro" id="IPR036188">
    <property type="entry name" value="FAD/NAD-bd_sf"/>
</dbReference>
<sequence>MSTLLKSTENRKFSESGLSALNEKVKADMAVLKLPPAEWTAPKTGGDGEKLLDVVIIGAGMFGLSAAGSLMFKGVQNIKLLDRAAEGQEGPWVTYARMLTLRSKKDLPGSPFGIPSLTFRAWYEACFGLEAWEELYKIPNAVWQDYLLWLRKMLALPVENDCDVTAVEPLSDHVKVTTADGRIFRAKRVVVATGRAGAGGFNRPEGIAADLWQHLAAHTSEMIDFKRLEGKRVAVIGAGSSAWDNAATALENGAQSVDMFCRRKALPQLNKGRANANPGFFSGWRGLSDAKRWEMAVYLERVQTPPPHETVLRTIAHDCFSVHFGMPFETVRQAGDKVSITFTNGDMQVFDFLILGTGFAVDLSKEPMFSGIADRIVTWGDCYQPPDNLQNAGLSRMPYLGEGFELAERGSKTSPLNRIHIFNTGSYLSFGTLSLDVPSVNPAGERLAAHIASHLFVEDFDVLFERLKDWDEEHELEPTPFYAPDYVNRV</sequence>
<dbReference type="AlphaFoldDB" id="A0A4R3NYC8"/>
<dbReference type="SUPFAM" id="SSF51905">
    <property type="entry name" value="FAD/NAD(P)-binding domain"/>
    <property type="match status" value="2"/>
</dbReference>
<reference evidence="2 3" key="1">
    <citation type="submission" date="2019-03" db="EMBL/GenBank/DDBJ databases">
        <title>Freshwater and sediment microbial communities from various areas in North America, analyzing microbe dynamics in response to fracking.</title>
        <authorList>
            <person name="Lamendella R."/>
        </authorList>
    </citation>
    <scope>NUCLEOTIDE SEQUENCE [LARGE SCALE GENOMIC DNA]</scope>
    <source>
        <strain evidence="2 3">175.2</strain>
    </source>
</reference>
<dbReference type="EMBL" id="SMAR01000001">
    <property type="protein sequence ID" value="TCT44965.1"/>
    <property type="molecule type" value="Genomic_DNA"/>
</dbReference>
<dbReference type="Pfam" id="PF13738">
    <property type="entry name" value="Pyr_redox_3"/>
    <property type="match status" value="1"/>
</dbReference>
<dbReference type="OrthoDB" id="8671611at2"/>
<dbReference type="Proteomes" id="UP000295097">
    <property type="component" value="Unassembled WGS sequence"/>
</dbReference>
<dbReference type="Gene3D" id="3.50.50.60">
    <property type="entry name" value="FAD/NAD(P)-binding domain"/>
    <property type="match status" value="1"/>
</dbReference>
<evidence type="ECO:0000256" key="1">
    <source>
        <dbReference type="ARBA" id="ARBA00023002"/>
    </source>
</evidence>
<comment type="caution">
    <text evidence="2">The sequence shown here is derived from an EMBL/GenBank/DDBJ whole genome shotgun (WGS) entry which is preliminary data.</text>
</comment>
<dbReference type="GO" id="GO:0050660">
    <property type="term" value="F:flavin adenine dinucleotide binding"/>
    <property type="evidence" value="ECO:0007669"/>
    <property type="project" value="TreeGrafter"/>
</dbReference>
<keyword evidence="3" id="KW-1185">Reference proteome</keyword>
<gene>
    <name evidence="2" type="ORF">EDC90_1001103</name>
</gene>
<dbReference type="GO" id="GO:0004497">
    <property type="term" value="F:monooxygenase activity"/>
    <property type="evidence" value="ECO:0007669"/>
    <property type="project" value="TreeGrafter"/>
</dbReference>
<keyword evidence="1" id="KW-0560">Oxidoreductase</keyword>
<name>A0A4R3NYC8_9HYPH</name>
<dbReference type="InterPro" id="IPR050982">
    <property type="entry name" value="Auxin_biosynth/cation_transpt"/>
</dbReference>
<evidence type="ECO:0000313" key="2">
    <source>
        <dbReference type="EMBL" id="TCT44965.1"/>
    </source>
</evidence>
<evidence type="ECO:0000313" key="3">
    <source>
        <dbReference type="Proteomes" id="UP000295097"/>
    </source>
</evidence>
<accession>A0A4R3NYC8</accession>